<protein>
    <recommendedName>
        <fullName evidence="1">Transposase IS701-like DDE domain-containing protein</fullName>
    </recommendedName>
</protein>
<dbReference type="PANTHER" id="PTHR33627">
    <property type="entry name" value="TRANSPOSASE"/>
    <property type="match status" value="1"/>
</dbReference>
<evidence type="ECO:0000259" key="1">
    <source>
        <dbReference type="Pfam" id="PF13546"/>
    </source>
</evidence>
<feature type="domain" description="Transposase IS701-like DDE" evidence="1">
    <location>
        <begin position="4"/>
        <end position="89"/>
    </location>
</feature>
<reference evidence="2 3" key="1">
    <citation type="submission" date="2017-09" db="EMBL/GenBank/DDBJ databases">
        <title>Large-scale bioinformatics analysis of Bacillus genomes uncovers conserved roles of natural products in bacterial physiology.</title>
        <authorList>
            <consortium name="Agbiome Team Llc"/>
            <person name="Bleich R.M."/>
            <person name="Kirk G.J."/>
            <person name="Santa Maria K.C."/>
            <person name="Allen S.E."/>
            <person name="Farag S."/>
            <person name="Shank E.A."/>
            <person name="Bowers A."/>
        </authorList>
    </citation>
    <scope>NUCLEOTIDE SEQUENCE [LARGE SCALE GENOMIC DNA]</scope>
    <source>
        <strain evidence="2 3">AFS027647</strain>
    </source>
</reference>
<comment type="caution">
    <text evidence="2">The sequence shown here is derived from an EMBL/GenBank/DDBJ whole genome shotgun (WGS) entry which is preliminary data.</text>
</comment>
<dbReference type="InterPro" id="IPR038721">
    <property type="entry name" value="IS701-like_DDE_dom"/>
</dbReference>
<organism evidence="2 3">
    <name type="scientific">Bacillus cereus</name>
    <dbReference type="NCBI Taxonomy" id="1396"/>
    <lineage>
        <taxon>Bacteria</taxon>
        <taxon>Bacillati</taxon>
        <taxon>Bacillota</taxon>
        <taxon>Bacilli</taxon>
        <taxon>Bacillales</taxon>
        <taxon>Bacillaceae</taxon>
        <taxon>Bacillus</taxon>
        <taxon>Bacillus cereus group</taxon>
    </lineage>
</organism>
<dbReference type="AlphaFoldDB" id="A0A9X6YJ61"/>
<dbReference type="InterPro" id="IPR039365">
    <property type="entry name" value="IS701-like"/>
</dbReference>
<name>A0A9X6YJ61_BACCE</name>
<dbReference type="Pfam" id="PF13546">
    <property type="entry name" value="DDE_5"/>
    <property type="match status" value="1"/>
</dbReference>
<gene>
    <name evidence="2" type="ORF">CN553_31690</name>
</gene>
<evidence type="ECO:0000313" key="2">
    <source>
        <dbReference type="EMBL" id="PEN75544.1"/>
    </source>
</evidence>
<sequence length="89" mass="10084">MKVGDEKASTYSAGVKRQYFGRAGKVEMGQVGIALNYSKGHAFWTMVDTELFLPESAFSLSNEEKRKRTKVPSERVFQTKIELGFDMIQ</sequence>
<dbReference type="RefSeq" id="WP_098128195.1">
    <property type="nucleotide sequence ID" value="NZ_NUAN01000368.1"/>
</dbReference>
<accession>A0A9X6YJ61</accession>
<proteinExistence type="predicted"/>
<evidence type="ECO:0000313" key="3">
    <source>
        <dbReference type="Proteomes" id="UP000220691"/>
    </source>
</evidence>
<dbReference type="EMBL" id="NUAN01000368">
    <property type="protein sequence ID" value="PEN75544.1"/>
    <property type="molecule type" value="Genomic_DNA"/>
</dbReference>
<dbReference type="PANTHER" id="PTHR33627:SF1">
    <property type="entry name" value="TRANSPOSASE"/>
    <property type="match status" value="1"/>
</dbReference>
<dbReference type="Proteomes" id="UP000220691">
    <property type="component" value="Unassembled WGS sequence"/>
</dbReference>